<organism evidence="2 3">
    <name type="scientific">Ascaris lumbricoides</name>
    <name type="common">Giant roundworm</name>
    <dbReference type="NCBI Taxonomy" id="6252"/>
    <lineage>
        <taxon>Eukaryota</taxon>
        <taxon>Metazoa</taxon>
        <taxon>Ecdysozoa</taxon>
        <taxon>Nematoda</taxon>
        <taxon>Chromadorea</taxon>
        <taxon>Rhabditida</taxon>
        <taxon>Spirurina</taxon>
        <taxon>Ascaridomorpha</taxon>
        <taxon>Ascaridoidea</taxon>
        <taxon>Ascarididae</taxon>
        <taxon>Ascaris</taxon>
    </lineage>
</organism>
<feature type="region of interest" description="Disordered" evidence="1">
    <location>
        <begin position="1"/>
        <end position="35"/>
    </location>
</feature>
<reference evidence="3" key="1">
    <citation type="submission" date="2017-02" db="UniProtKB">
        <authorList>
            <consortium name="WormBaseParasite"/>
        </authorList>
    </citation>
    <scope>IDENTIFICATION</scope>
</reference>
<proteinExistence type="predicted"/>
<feature type="compositionally biased region" description="Polar residues" evidence="1">
    <location>
        <begin position="11"/>
        <end position="35"/>
    </location>
</feature>
<accession>A0A0M3I0S7</accession>
<evidence type="ECO:0000313" key="2">
    <source>
        <dbReference type="Proteomes" id="UP000036681"/>
    </source>
</evidence>
<dbReference type="AlphaFoldDB" id="A0A0M3I0S7"/>
<protein>
    <submittedName>
        <fullName evidence="3">Uncharacterized protein</fullName>
    </submittedName>
</protein>
<dbReference type="WBParaSite" id="ALUE_0000978001-mRNA-1">
    <property type="protein sequence ID" value="ALUE_0000978001-mRNA-1"/>
    <property type="gene ID" value="ALUE_0000978001"/>
</dbReference>
<evidence type="ECO:0000313" key="3">
    <source>
        <dbReference type="WBParaSite" id="ALUE_0000978001-mRNA-1"/>
    </source>
</evidence>
<sequence>MHTFPSLHGGMTSSRRVPFTSTTSQIRTSNHPGTI</sequence>
<name>A0A0M3I0S7_ASCLU</name>
<keyword evidence="2" id="KW-1185">Reference proteome</keyword>
<dbReference type="Proteomes" id="UP000036681">
    <property type="component" value="Unplaced"/>
</dbReference>
<evidence type="ECO:0000256" key="1">
    <source>
        <dbReference type="SAM" id="MobiDB-lite"/>
    </source>
</evidence>